<accession>A0AAV8PXK3</accession>
<dbReference type="PANTHER" id="PTHR36322">
    <property type="entry name" value="TRANSMEMBRANE PROTEIN"/>
    <property type="match status" value="1"/>
</dbReference>
<feature type="transmembrane region" description="Helical" evidence="1">
    <location>
        <begin position="73"/>
        <end position="101"/>
    </location>
</feature>
<gene>
    <name evidence="2" type="ORF">OPV22_028114</name>
</gene>
<organism evidence="2 3">
    <name type="scientific">Ensete ventricosum</name>
    <name type="common">Abyssinian banana</name>
    <name type="synonym">Musa ensete</name>
    <dbReference type="NCBI Taxonomy" id="4639"/>
    <lineage>
        <taxon>Eukaryota</taxon>
        <taxon>Viridiplantae</taxon>
        <taxon>Streptophyta</taxon>
        <taxon>Embryophyta</taxon>
        <taxon>Tracheophyta</taxon>
        <taxon>Spermatophyta</taxon>
        <taxon>Magnoliopsida</taxon>
        <taxon>Liliopsida</taxon>
        <taxon>Zingiberales</taxon>
        <taxon>Musaceae</taxon>
        <taxon>Ensete</taxon>
    </lineage>
</organism>
<comment type="caution">
    <text evidence="2">The sequence shown here is derived from an EMBL/GenBank/DDBJ whole genome shotgun (WGS) entry which is preliminary data.</text>
</comment>
<evidence type="ECO:0000313" key="3">
    <source>
        <dbReference type="Proteomes" id="UP001222027"/>
    </source>
</evidence>
<dbReference type="Proteomes" id="UP001222027">
    <property type="component" value="Unassembled WGS sequence"/>
</dbReference>
<dbReference type="AlphaFoldDB" id="A0AAV8PXK3"/>
<dbReference type="EMBL" id="JAQQAF010000008">
    <property type="protein sequence ID" value="KAJ8465562.1"/>
    <property type="molecule type" value="Genomic_DNA"/>
</dbReference>
<protein>
    <submittedName>
        <fullName evidence="2">Uncharacterized protein</fullName>
    </submittedName>
</protein>
<keyword evidence="1" id="KW-0812">Transmembrane</keyword>
<sequence length="166" mass="18017">MAVVETPWLLDFYCQVTNLQWGLLPEISLWLSWGEGKASAAEADMGQRWPSACTLRWSPASGEGGRRRTCLPIVALICCSPVLIPLACVSFPLICIVGLCLQARRRRPRNPPGWESGGASVILGLCQEQEAPAMEPRLLCRYLEDQLRLVGGELLALDCDGGGGGH</sequence>
<keyword evidence="1" id="KW-1133">Transmembrane helix</keyword>
<reference evidence="2 3" key="1">
    <citation type="submission" date="2022-12" db="EMBL/GenBank/DDBJ databases">
        <title>Chromosome-scale assembly of the Ensete ventricosum genome.</title>
        <authorList>
            <person name="Dussert Y."/>
            <person name="Stocks J."/>
            <person name="Wendawek A."/>
            <person name="Woldeyes F."/>
            <person name="Nichols R.A."/>
            <person name="Borrell J.S."/>
        </authorList>
    </citation>
    <scope>NUCLEOTIDE SEQUENCE [LARGE SCALE GENOMIC DNA]</scope>
    <source>
        <strain evidence="3">cv. Maze</strain>
        <tissue evidence="2">Seeds</tissue>
    </source>
</reference>
<evidence type="ECO:0000313" key="2">
    <source>
        <dbReference type="EMBL" id="KAJ8465562.1"/>
    </source>
</evidence>
<keyword evidence="1" id="KW-0472">Membrane</keyword>
<proteinExistence type="predicted"/>
<name>A0AAV8PXK3_ENSVE</name>
<evidence type="ECO:0000256" key="1">
    <source>
        <dbReference type="SAM" id="Phobius"/>
    </source>
</evidence>
<keyword evidence="3" id="KW-1185">Reference proteome</keyword>
<dbReference type="PANTHER" id="PTHR36322:SF3">
    <property type="entry name" value="TRANSMEMBRANE PROTEIN"/>
    <property type="match status" value="1"/>
</dbReference>